<keyword evidence="3" id="KW-1185">Reference proteome</keyword>
<dbReference type="PANTHER" id="PTHR41373:SF1">
    <property type="entry name" value="PHOSPHATIDYLGLYCEROL LYSYLTRANSFERASE C-TERMINAL DOMAIN-CONTAINING PROTEIN"/>
    <property type="match status" value="1"/>
</dbReference>
<evidence type="ECO:0000313" key="2">
    <source>
        <dbReference type="EMBL" id="AFG38772.1"/>
    </source>
</evidence>
<dbReference type="STRING" id="889378.Spiaf_2748"/>
<feature type="domain" description="Phosphatidylglycerol lysyltransferase C-terminal" evidence="1">
    <location>
        <begin position="26"/>
        <end position="285"/>
    </location>
</feature>
<name>H9UMM9_SPIAZ</name>
<dbReference type="EMBL" id="CP003282">
    <property type="protein sequence ID" value="AFG38772.1"/>
    <property type="molecule type" value="Genomic_DNA"/>
</dbReference>
<dbReference type="PANTHER" id="PTHR41373">
    <property type="entry name" value="DUF2156 DOMAIN-CONTAINING PROTEIN"/>
    <property type="match status" value="1"/>
</dbReference>
<dbReference type="SUPFAM" id="SSF55729">
    <property type="entry name" value="Acyl-CoA N-acyltransferases (Nat)"/>
    <property type="match status" value="2"/>
</dbReference>
<dbReference type="InterPro" id="IPR016181">
    <property type="entry name" value="Acyl_CoA_acyltransferase"/>
</dbReference>
<dbReference type="Gene3D" id="3.40.630.30">
    <property type="match status" value="1"/>
</dbReference>
<dbReference type="Proteomes" id="UP000007383">
    <property type="component" value="Chromosome"/>
</dbReference>
<evidence type="ECO:0000259" key="1">
    <source>
        <dbReference type="Pfam" id="PF09924"/>
    </source>
</evidence>
<dbReference type="KEGG" id="sfc:Spiaf_2748"/>
<dbReference type="InterPro" id="IPR016732">
    <property type="entry name" value="UCP018688"/>
</dbReference>
<reference evidence="3" key="1">
    <citation type="journal article" date="2013" name="Stand. Genomic Sci.">
        <title>Complete genome sequence of the halophilic bacterium Spirochaeta africana type strain (Z-7692(T)) from the alkaline Lake Magadi in the East African Rift.</title>
        <authorList>
            <person name="Liolos K."/>
            <person name="Abt B."/>
            <person name="Scheuner C."/>
            <person name="Teshima H."/>
            <person name="Held B."/>
            <person name="Lapidus A."/>
            <person name="Nolan M."/>
            <person name="Lucas S."/>
            <person name="Deshpande S."/>
            <person name="Cheng J.F."/>
            <person name="Tapia R."/>
            <person name="Goodwin L.A."/>
            <person name="Pitluck S."/>
            <person name="Pagani I."/>
            <person name="Ivanova N."/>
            <person name="Mavromatis K."/>
            <person name="Mikhailova N."/>
            <person name="Huntemann M."/>
            <person name="Pati A."/>
            <person name="Chen A."/>
            <person name="Palaniappan K."/>
            <person name="Land M."/>
            <person name="Rohde M."/>
            <person name="Tindall B.J."/>
            <person name="Detter J.C."/>
            <person name="Goker M."/>
            <person name="Bristow J."/>
            <person name="Eisen J.A."/>
            <person name="Markowitz V."/>
            <person name="Hugenholtz P."/>
            <person name="Woyke T."/>
            <person name="Klenk H.P."/>
            <person name="Kyrpides N.C."/>
        </authorList>
    </citation>
    <scope>NUCLEOTIDE SEQUENCE</scope>
    <source>
        <strain evidence="3">ATCC 700263 / DSM 8902 / Z-7692</strain>
    </source>
</reference>
<accession>H9UMM9</accession>
<dbReference type="HOGENOM" id="CLU_058411_0_0_12"/>
<dbReference type="eggNOG" id="COG4866">
    <property type="taxonomic scope" value="Bacteria"/>
</dbReference>
<sequence>MDLPTYPAFAPLQLEMRPLLHPVLAQLPDGVSEFTFAGLYLFRHEYSYEIARTSDGLLLGRGRKNGRSFALLPQGLPAGPAGTSLLRSLLAEYDYIRGFPERLLRDQLDILRAAGIWAAADRDNYDYLYDRHDMADLTGKKFHKKRNLIHNFERTYPEHRVEGFSPAHTAPALEVLDRWRSQVQIEGDYPQAREAVELFDTLELSGNVVCIGGTPAAFSLGEPLAGGNSYVVHVEKGDHELKGIYQYIFRELVRSLPGEITSINREQDVGDVGLRQAKLTYRPIGYTRKFQLWASKPPGFPDQAIALSPHQQQLRIPADSELDHQADS</sequence>
<dbReference type="AlphaFoldDB" id="H9UMM9"/>
<protein>
    <recommendedName>
        <fullName evidence="1">Phosphatidylglycerol lysyltransferase C-terminal domain-containing protein</fullName>
    </recommendedName>
</protein>
<gene>
    <name evidence="2" type="ordered locus">Spiaf_2748</name>
</gene>
<dbReference type="PIRSF" id="PIRSF018688">
    <property type="entry name" value="UCP018688"/>
    <property type="match status" value="1"/>
</dbReference>
<dbReference type="InterPro" id="IPR024320">
    <property type="entry name" value="LPG_synthase_C"/>
</dbReference>
<evidence type="ECO:0000313" key="3">
    <source>
        <dbReference type="Proteomes" id="UP000007383"/>
    </source>
</evidence>
<dbReference type="Pfam" id="PF09924">
    <property type="entry name" value="LPG_synthase_C"/>
    <property type="match status" value="1"/>
</dbReference>
<dbReference type="PATRIC" id="fig|889378.3.peg.2721"/>
<organism evidence="2 3">
    <name type="scientific">Spirochaeta africana (strain ATCC 700263 / DSM 8902 / Z-7692)</name>
    <dbReference type="NCBI Taxonomy" id="889378"/>
    <lineage>
        <taxon>Bacteria</taxon>
        <taxon>Pseudomonadati</taxon>
        <taxon>Spirochaetota</taxon>
        <taxon>Spirochaetia</taxon>
        <taxon>Spirochaetales</taxon>
        <taxon>Spirochaetaceae</taxon>
        <taxon>Spirochaeta</taxon>
    </lineage>
</organism>
<proteinExistence type="predicted"/>
<dbReference type="RefSeq" id="WP_014456754.1">
    <property type="nucleotide sequence ID" value="NC_017098.1"/>
</dbReference>